<dbReference type="PANTHER" id="PTHR30408:SF12">
    <property type="entry name" value="TYPE I RESTRICTION ENZYME MJAVIII SPECIFICITY SUBUNIT"/>
    <property type="match status" value="1"/>
</dbReference>
<reference evidence="5 8" key="1">
    <citation type="submission" date="2018-05" db="EMBL/GenBank/DDBJ databases">
        <title>Legionella qingyii sp.nov., whole genome shotgun sequence.</title>
        <authorList>
            <person name="Wu H."/>
            <person name="Zhu Q."/>
            <person name="Hu C."/>
        </authorList>
    </citation>
    <scope>NUCLEOTIDE SEQUENCE [LARGE SCALE GENOMIC DNA]</scope>
    <source>
        <strain evidence="5 8">HEB18</strain>
    </source>
</reference>
<dbReference type="CDD" id="cd17293">
    <property type="entry name" value="RMtype1_S_Ppo21ORF8840P_TRD1-CR1_like"/>
    <property type="match status" value="1"/>
</dbReference>
<dbReference type="GO" id="GO:0003677">
    <property type="term" value="F:DNA binding"/>
    <property type="evidence" value="ECO:0007669"/>
    <property type="project" value="UniProtKB-KW"/>
</dbReference>
<dbReference type="GO" id="GO:0004519">
    <property type="term" value="F:endonuclease activity"/>
    <property type="evidence" value="ECO:0007669"/>
    <property type="project" value="UniProtKB-KW"/>
</dbReference>
<keyword evidence="3" id="KW-0238">DNA-binding</keyword>
<keyword evidence="5" id="KW-0378">Hydrolase</keyword>
<accession>A0A317U003</accession>
<dbReference type="SUPFAM" id="SSF116734">
    <property type="entry name" value="DNA methylase specificity domain"/>
    <property type="match status" value="2"/>
</dbReference>
<gene>
    <name evidence="6" type="ORF">DGG96_11205</name>
    <name evidence="5" type="ORF">DGG96_16525</name>
    <name evidence="7" type="ORF">ELY20_12420</name>
</gene>
<dbReference type="PANTHER" id="PTHR30408">
    <property type="entry name" value="TYPE-1 RESTRICTION ENZYME ECOKI SPECIFICITY PROTEIN"/>
    <property type="match status" value="1"/>
</dbReference>
<dbReference type="EMBL" id="QHJG01000017">
    <property type="protein sequence ID" value="PWY55492.1"/>
    <property type="molecule type" value="Genomic_DNA"/>
</dbReference>
<proteinExistence type="inferred from homology"/>
<sequence>MKCVLILQIKVDMMIPKIKLSKICNISMGQAPKGSSYNDVAEGYPLIAGAGDFGISTPNPKKHTVEPTRLSQVGDLILCIRATIGDLNWSDDEYCLGRGVAGLRPLPDKVDKNYLWHFLQSYKDELQKKGTGSTFKQISRLHIEELEVPLPALKEQKRIAAILDKADAVRRKRQQAIELSEQLLRSVFLDMFGDPVSNSKGFKLVNISDIGKIITGNTPSRKKEQYYGSEIEWIKSDNINTPFHYLTKAEEYLSKEGKLVGRCAPKNSILITCIAGSKNCIGNIAMTDREVAFNQQINAIIPNEKILLYFLYAQLLFNKGIIQNASTNSMKGMVSKSKLSNIKILLPPIVEQKKYTQFFSKAVKKLQKDNLAYNELDKLFNALTQKAFRGELSKQSETELA</sequence>
<protein>
    <submittedName>
        <fullName evidence="5">Restriction endonuclease subunit S</fullName>
    </submittedName>
</protein>
<reference evidence="7 9" key="2">
    <citation type="submission" date="2018-12" db="EMBL/GenBank/DDBJ databases">
        <title>Legionella sp,whole genome shotgun sequence.</title>
        <authorList>
            <person name="Wu H."/>
        </authorList>
    </citation>
    <scope>NUCLEOTIDE SEQUENCE [LARGE SCALE GENOMIC DNA]</scope>
    <source>
        <strain evidence="9">km489</strain>
        <strain evidence="7">Km489</strain>
    </source>
</reference>
<dbReference type="Pfam" id="PF01420">
    <property type="entry name" value="Methylase_S"/>
    <property type="match status" value="2"/>
</dbReference>
<comment type="caution">
    <text evidence="5">The sequence shown here is derived from an EMBL/GenBank/DDBJ whole genome shotgun (WGS) entry which is preliminary data.</text>
</comment>
<evidence type="ECO:0000313" key="9">
    <source>
        <dbReference type="Proteomes" id="UP000287374"/>
    </source>
</evidence>
<dbReference type="CDD" id="cd17496">
    <property type="entry name" value="RMtype1_S_BliBORF2384P-TRD1-CR1_like"/>
    <property type="match status" value="1"/>
</dbReference>
<dbReference type="EMBL" id="RZGX01000016">
    <property type="protein sequence ID" value="RUR21499.1"/>
    <property type="molecule type" value="Genomic_DNA"/>
</dbReference>
<dbReference type="OrthoDB" id="9798929at2"/>
<evidence type="ECO:0000313" key="8">
    <source>
        <dbReference type="Proteomes" id="UP000247152"/>
    </source>
</evidence>
<dbReference type="GO" id="GO:0009307">
    <property type="term" value="P:DNA restriction-modification system"/>
    <property type="evidence" value="ECO:0007669"/>
    <property type="project" value="UniProtKB-KW"/>
</dbReference>
<dbReference type="EMBL" id="QHJG01000031">
    <property type="protein sequence ID" value="PWY54608.1"/>
    <property type="molecule type" value="Genomic_DNA"/>
</dbReference>
<dbReference type="InterPro" id="IPR052021">
    <property type="entry name" value="Type-I_RS_S_subunit"/>
</dbReference>
<keyword evidence="2" id="KW-0680">Restriction system</keyword>
<dbReference type="InterPro" id="IPR000055">
    <property type="entry name" value="Restrct_endonuc_typeI_TRD"/>
</dbReference>
<evidence type="ECO:0000256" key="2">
    <source>
        <dbReference type="ARBA" id="ARBA00022747"/>
    </source>
</evidence>
<keyword evidence="9" id="KW-1185">Reference proteome</keyword>
<dbReference type="Proteomes" id="UP000247152">
    <property type="component" value="Unassembled WGS sequence"/>
</dbReference>
<dbReference type="Proteomes" id="UP000287374">
    <property type="component" value="Unassembled WGS sequence"/>
</dbReference>
<keyword evidence="5" id="KW-0540">Nuclease</keyword>
<dbReference type="InterPro" id="IPR044946">
    <property type="entry name" value="Restrct_endonuc_typeI_TRD_sf"/>
</dbReference>
<dbReference type="Gene3D" id="3.90.220.20">
    <property type="entry name" value="DNA methylase specificity domains"/>
    <property type="match status" value="2"/>
</dbReference>
<organism evidence="5 8">
    <name type="scientific">Legionella qingyii</name>
    <dbReference type="NCBI Taxonomy" id="2184757"/>
    <lineage>
        <taxon>Bacteria</taxon>
        <taxon>Pseudomonadati</taxon>
        <taxon>Pseudomonadota</taxon>
        <taxon>Gammaproteobacteria</taxon>
        <taxon>Legionellales</taxon>
        <taxon>Legionellaceae</taxon>
        <taxon>Legionella</taxon>
    </lineage>
</organism>
<evidence type="ECO:0000256" key="1">
    <source>
        <dbReference type="ARBA" id="ARBA00010923"/>
    </source>
</evidence>
<evidence type="ECO:0000256" key="3">
    <source>
        <dbReference type="ARBA" id="ARBA00023125"/>
    </source>
</evidence>
<feature type="domain" description="Type I restriction modification DNA specificity" evidence="4">
    <location>
        <begin position="200"/>
        <end position="368"/>
    </location>
</feature>
<evidence type="ECO:0000313" key="5">
    <source>
        <dbReference type="EMBL" id="PWY54608.1"/>
    </source>
</evidence>
<evidence type="ECO:0000259" key="4">
    <source>
        <dbReference type="Pfam" id="PF01420"/>
    </source>
</evidence>
<keyword evidence="5" id="KW-0255">Endonuclease</keyword>
<evidence type="ECO:0000313" key="7">
    <source>
        <dbReference type="EMBL" id="RUR21499.1"/>
    </source>
</evidence>
<comment type="similarity">
    <text evidence="1">Belongs to the type-I restriction system S methylase family.</text>
</comment>
<feature type="domain" description="Type I restriction modification DNA specificity" evidence="4">
    <location>
        <begin position="18"/>
        <end position="178"/>
    </location>
</feature>
<dbReference type="AlphaFoldDB" id="A0A317U003"/>
<evidence type="ECO:0000313" key="6">
    <source>
        <dbReference type="EMBL" id="PWY55492.1"/>
    </source>
</evidence>
<name>A0A317U003_9GAMM</name>